<proteinExistence type="inferred from homology"/>
<dbReference type="Gene3D" id="3.40.30.10">
    <property type="entry name" value="Glutaredoxin"/>
    <property type="match status" value="1"/>
</dbReference>
<evidence type="ECO:0000256" key="2">
    <source>
        <dbReference type="ARBA" id="ARBA00040895"/>
    </source>
</evidence>
<feature type="region of interest" description="Disordered" evidence="3">
    <location>
        <begin position="286"/>
        <end position="316"/>
    </location>
</feature>
<reference evidence="4 5" key="1">
    <citation type="submission" date="2020-01" db="EMBL/GenBank/DDBJ databases">
        <authorList>
            <consortium name="DOE Joint Genome Institute"/>
            <person name="Haridas S."/>
            <person name="Albert R."/>
            <person name="Binder M."/>
            <person name="Bloem J."/>
            <person name="Labutti K."/>
            <person name="Salamov A."/>
            <person name="Andreopoulos B."/>
            <person name="Baker S.E."/>
            <person name="Barry K."/>
            <person name="Bills G."/>
            <person name="Bluhm B.H."/>
            <person name="Cannon C."/>
            <person name="Castanera R."/>
            <person name="Culley D.E."/>
            <person name="Daum C."/>
            <person name="Ezra D."/>
            <person name="Gonzalez J.B."/>
            <person name="Henrissat B."/>
            <person name="Kuo A."/>
            <person name="Liang C."/>
            <person name="Lipzen A."/>
            <person name="Lutzoni F."/>
            <person name="Magnuson J."/>
            <person name="Mondo S."/>
            <person name="Nolan M."/>
            <person name="Ohm R."/>
            <person name="Pangilinan J."/>
            <person name="Park H.-J.H."/>
            <person name="Ramirez L."/>
            <person name="Alfaro M."/>
            <person name="Sun H."/>
            <person name="Tritt A."/>
            <person name="Yoshinaga Y."/>
            <person name="Zwiers L.-H.L."/>
            <person name="Turgeon B.G."/>
            <person name="Goodwin S.B."/>
            <person name="Spatafora J.W."/>
            <person name="Crous P.W."/>
            <person name="Grigoriev I.V."/>
        </authorList>
    </citation>
    <scope>NUCLEOTIDE SEQUENCE [LARGE SCALE GENOMIC DNA]</scope>
    <source>
        <strain evidence="4 5">CBS 611.86</strain>
    </source>
</reference>
<evidence type="ECO:0000256" key="1">
    <source>
        <dbReference type="ARBA" id="ARBA00038208"/>
    </source>
</evidence>
<keyword evidence="5" id="KW-1185">Reference proteome</keyword>
<dbReference type="InterPro" id="IPR009737">
    <property type="entry name" value="Aim32/Apd1-like"/>
</dbReference>
<accession>A0A7C8IFR2</accession>
<comment type="caution">
    <text evidence="4">The sequence shown here is derived from an EMBL/GenBank/DDBJ whole genome shotgun (WGS) entry which is preliminary data.</text>
</comment>
<dbReference type="OrthoDB" id="10253744at2759"/>
<dbReference type="Pfam" id="PF06999">
    <property type="entry name" value="Suc_Fer-like"/>
    <property type="match status" value="1"/>
</dbReference>
<dbReference type="SUPFAM" id="SSF52833">
    <property type="entry name" value="Thioredoxin-like"/>
    <property type="match status" value="2"/>
</dbReference>
<dbReference type="PANTHER" id="PTHR31902:SF7">
    <property type="entry name" value="ALTERED INHERITANCE OF MITOCHONDRIA PROTEIN 32"/>
    <property type="match status" value="1"/>
</dbReference>
<comment type="similarity">
    <text evidence="1">Belongs to the AIM32 family.</text>
</comment>
<evidence type="ECO:0000313" key="4">
    <source>
        <dbReference type="EMBL" id="KAF2878509.1"/>
    </source>
</evidence>
<evidence type="ECO:0000256" key="3">
    <source>
        <dbReference type="SAM" id="MobiDB-lite"/>
    </source>
</evidence>
<sequence>MPPPAAHPPLSSIRPQNMIMPLPSLRLCFRLRPPPFRALRPLSTTTPTIPYTPTCPPATCPCAATPPDLDIDRATPLLNTMAAYAEHIVVCTGQRDWTSRIEDDEGETGAFVRGLKGVVGKGGKAFDPFNPLLTTASSLPASRTPHTSHILLFPSFTRHASLAHTPSSLSAFASAHLAARTLSPFHSALPAPQRAALLRDNSPATRSRLPPAEPIASVTVLICGHGARDRRCGVLGPLLEDGFRRELARRGVRGAEVGVVSHVGGHKFAGNVVVYVPPGWWWRGRADDNSDGGDGGSSSSGNSSGSSGGDEAPHALAGTGVWYGRVGPEHVEGIVEETVVQGRIISELFRGGVRSGGGDLGRELEAQMKREKGEEEEGRLALKPKKRG</sequence>
<protein>
    <recommendedName>
        <fullName evidence="2">Altered inheritance of mitochondria protein 32</fullName>
    </recommendedName>
</protein>
<evidence type="ECO:0000313" key="5">
    <source>
        <dbReference type="Proteomes" id="UP000481861"/>
    </source>
</evidence>
<name>A0A7C8IFR2_9PLEO</name>
<organism evidence="4 5">
    <name type="scientific">Massariosphaeria phaeospora</name>
    <dbReference type="NCBI Taxonomy" id="100035"/>
    <lineage>
        <taxon>Eukaryota</taxon>
        <taxon>Fungi</taxon>
        <taxon>Dikarya</taxon>
        <taxon>Ascomycota</taxon>
        <taxon>Pezizomycotina</taxon>
        <taxon>Dothideomycetes</taxon>
        <taxon>Pleosporomycetidae</taxon>
        <taxon>Pleosporales</taxon>
        <taxon>Pleosporales incertae sedis</taxon>
        <taxon>Massariosphaeria</taxon>
    </lineage>
</organism>
<dbReference type="CDD" id="cd03062">
    <property type="entry name" value="TRX_Fd_Sucrase"/>
    <property type="match status" value="1"/>
</dbReference>
<dbReference type="AlphaFoldDB" id="A0A7C8IFR2"/>
<dbReference type="InterPro" id="IPR036249">
    <property type="entry name" value="Thioredoxin-like_sf"/>
</dbReference>
<gene>
    <name evidence="4" type="ORF">BDV95DRAFT_557673</name>
</gene>
<dbReference type="PANTHER" id="PTHR31902">
    <property type="entry name" value="ACTIN PATCHES DISTAL PROTEIN 1"/>
    <property type="match status" value="1"/>
</dbReference>
<dbReference type="EMBL" id="JAADJZ010000001">
    <property type="protein sequence ID" value="KAF2878509.1"/>
    <property type="molecule type" value="Genomic_DNA"/>
</dbReference>
<dbReference type="Proteomes" id="UP000481861">
    <property type="component" value="Unassembled WGS sequence"/>
</dbReference>
<feature type="region of interest" description="Disordered" evidence="3">
    <location>
        <begin position="367"/>
        <end position="388"/>
    </location>
</feature>